<evidence type="ECO:0000256" key="1">
    <source>
        <dbReference type="ARBA" id="ARBA00004196"/>
    </source>
</evidence>
<evidence type="ECO:0000256" key="3">
    <source>
        <dbReference type="ARBA" id="ARBA00022729"/>
    </source>
</evidence>
<sequence length="417" mass="46646">MKRKKVLSVILAGILSVGLISCGNSKENSSDSNSGGKKEIVFWSVFTGADGENMTRMIDEYNKTNPEYKVKHMPIEGDDLYTKIPTVVGSGKDVPDVTIVHAERLALFAEQNLLQPLGKYIDTSGVIKESNYVENAWQMGNINNEQYSIPLDVHSFVTYYNKDLLAKYGPNVLDDGIITFDEVKEVGKKSSTDNIAALGLTWMRVQYLSYLAQLNGDVSKDGKAVNLDSPEAKKIFAELNGLVNDKIASQDGDDPGQLFRAGQLVFWPEGIWMQNSLKGIDINWGMTHMVTMDQNNPKDWSSSHQFVMLKNDKMTDEKAKGVMEFINWIGENSLEWAKAGQVPANYAIRENEEFKAMPQAFVLEDSNKLKIYDYKYYGNVVEALDKVVFEACFGRMTPEDAAAAMQKEASEKIQMAQ</sequence>
<dbReference type="PANTHER" id="PTHR43649:SF31">
    <property type="entry name" value="SN-GLYCEROL-3-PHOSPHATE-BINDING PERIPLASMIC PROTEIN UGPB"/>
    <property type="match status" value="1"/>
</dbReference>
<dbReference type="AlphaFoldDB" id="A0A644WBL4"/>
<proteinExistence type="predicted"/>
<dbReference type="SUPFAM" id="SSF53850">
    <property type="entry name" value="Periplasmic binding protein-like II"/>
    <property type="match status" value="1"/>
</dbReference>
<dbReference type="GO" id="GO:0030313">
    <property type="term" value="C:cell envelope"/>
    <property type="evidence" value="ECO:0007669"/>
    <property type="project" value="UniProtKB-SubCell"/>
</dbReference>
<keyword evidence="3" id="KW-0732">Signal</keyword>
<evidence type="ECO:0000313" key="4">
    <source>
        <dbReference type="EMBL" id="MPM01190.1"/>
    </source>
</evidence>
<organism evidence="4">
    <name type="scientific">bioreactor metagenome</name>
    <dbReference type="NCBI Taxonomy" id="1076179"/>
    <lineage>
        <taxon>unclassified sequences</taxon>
        <taxon>metagenomes</taxon>
        <taxon>ecological metagenomes</taxon>
    </lineage>
</organism>
<reference evidence="4" key="1">
    <citation type="submission" date="2019-08" db="EMBL/GenBank/DDBJ databases">
        <authorList>
            <person name="Kucharzyk K."/>
            <person name="Murdoch R.W."/>
            <person name="Higgins S."/>
            <person name="Loffler F."/>
        </authorList>
    </citation>
    <scope>NUCLEOTIDE SEQUENCE</scope>
</reference>
<gene>
    <name evidence="4" type="ORF">SDC9_47428</name>
</gene>
<dbReference type="PROSITE" id="PS51257">
    <property type="entry name" value="PROKAR_LIPOPROTEIN"/>
    <property type="match status" value="1"/>
</dbReference>
<dbReference type="EMBL" id="VSSQ01000779">
    <property type="protein sequence ID" value="MPM01190.1"/>
    <property type="molecule type" value="Genomic_DNA"/>
</dbReference>
<dbReference type="Gene3D" id="3.40.190.10">
    <property type="entry name" value="Periplasmic binding protein-like II"/>
    <property type="match status" value="1"/>
</dbReference>
<dbReference type="PANTHER" id="PTHR43649">
    <property type="entry name" value="ARABINOSE-BINDING PROTEIN-RELATED"/>
    <property type="match status" value="1"/>
</dbReference>
<dbReference type="Pfam" id="PF01547">
    <property type="entry name" value="SBP_bac_1"/>
    <property type="match status" value="1"/>
</dbReference>
<comment type="caution">
    <text evidence="4">The sequence shown here is derived from an EMBL/GenBank/DDBJ whole genome shotgun (WGS) entry which is preliminary data.</text>
</comment>
<comment type="subcellular location">
    <subcellularLocation>
        <location evidence="1">Cell envelope</location>
    </subcellularLocation>
</comment>
<evidence type="ECO:0008006" key="5">
    <source>
        <dbReference type="Google" id="ProtNLM"/>
    </source>
</evidence>
<evidence type="ECO:0000256" key="2">
    <source>
        <dbReference type="ARBA" id="ARBA00022448"/>
    </source>
</evidence>
<protein>
    <recommendedName>
        <fullName evidence="5">Arabinose-binding protein</fullName>
    </recommendedName>
</protein>
<keyword evidence="2" id="KW-0813">Transport</keyword>
<accession>A0A644WBL4</accession>
<dbReference type="InterPro" id="IPR050490">
    <property type="entry name" value="Bact_solute-bd_prot1"/>
</dbReference>
<name>A0A644WBL4_9ZZZZ</name>
<dbReference type="InterPro" id="IPR006059">
    <property type="entry name" value="SBP"/>
</dbReference>